<dbReference type="AlphaFoldDB" id="A0AAD5PSN5"/>
<protein>
    <submittedName>
        <fullName evidence="2">Uncharacterized protein</fullName>
    </submittedName>
</protein>
<sequence length="375" mass="41817">MTSCSFSWFGTSVSRLESLPAAVARLRRAVAAVPPPLAFAACRFRPAPLDSRRRRRSPNSAATTCFASQVRLAYTRLRYAPLEPAHDRHTLETELGLRRKIIFFVWDLEKKTNRLSFYLAVSDNIRNPSEEAVYRSFERALETGNPHTLWVGLDRCVPREVFRRLGLREPTAAKVTPSARFAPYARPDNSDLKFLNPAERAELEAVQKVKEEHALVKLVAQRKEREAEETAAYLTKTCLIRKEREELERREAELAQSAAAKRIAAAKSPEPYIPTPVLRPATLVSPETPGPSAASSSTEVATPRKQKTPSSEKKNHSPKSTKSSRSHRSRTSSKGKDSTTKAASEAIARQFKKHGIQTDDEDAVLESPKGSPYSA</sequence>
<evidence type="ECO:0000313" key="2">
    <source>
        <dbReference type="EMBL" id="KAI9553695.1"/>
    </source>
</evidence>
<keyword evidence="3" id="KW-1185">Reference proteome</keyword>
<name>A0AAD5PSN5_9CRUS</name>
<gene>
    <name evidence="2" type="ORF">GHT06_021623</name>
</gene>
<accession>A0AAD5PSN5</accession>
<evidence type="ECO:0000313" key="3">
    <source>
        <dbReference type="Proteomes" id="UP000820818"/>
    </source>
</evidence>
<dbReference type="EMBL" id="WJBH02000009">
    <property type="protein sequence ID" value="KAI9553695.1"/>
    <property type="molecule type" value="Genomic_DNA"/>
</dbReference>
<organism evidence="2 3">
    <name type="scientific">Daphnia sinensis</name>
    <dbReference type="NCBI Taxonomy" id="1820382"/>
    <lineage>
        <taxon>Eukaryota</taxon>
        <taxon>Metazoa</taxon>
        <taxon>Ecdysozoa</taxon>
        <taxon>Arthropoda</taxon>
        <taxon>Crustacea</taxon>
        <taxon>Branchiopoda</taxon>
        <taxon>Diplostraca</taxon>
        <taxon>Cladocera</taxon>
        <taxon>Anomopoda</taxon>
        <taxon>Daphniidae</taxon>
        <taxon>Daphnia</taxon>
        <taxon>Daphnia similis group</taxon>
    </lineage>
</organism>
<feature type="compositionally biased region" description="Basic residues" evidence="1">
    <location>
        <begin position="316"/>
        <end position="333"/>
    </location>
</feature>
<comment type="caution">
    <text evidence="2">The sequence shown here is derived from an EMBL/GenBank/DDBJ whole genome shotgun (WGS) entry which is preliminary data.</text>
</comment>
<feature type="region of interest" description="Disordered" evidence="1">
    <location>
        <begin position="264"/>
        <end position="375"/>
    </location>
</feature>
<dbReference type="Proteomes" id="UP000820818">
    <property type="component" value="Linkage Group LG9"/>
</dbReference>
<evidence type="ECO:0000256" key="1">
    <source>
        <dbReference type="SAM" id="MobiDB-lite"/>
    </source>
</evidence>
<reference evidence="2 3" key="1">
    <citation type="submission" date="2022-05" db="EMBL/GenBank/DDBJ databases">
        <title>A multi-omics perspective on studying reproductive biology in Daphnia sinensis.</title>
        <authorList>
            <person name="Jia J."/>
        </authorList>
    </citation>
    <scope>NUCLEOTIDE SEQUENCE [LARGE SCALE GENOMIC DNA]</scope>
    <source>
        <strain evidence="2 3">WSL</strain>
    </source>
</reference>
<proteinExistence type="predicted"/>